<name>A0ABW8DD93_9PSED</name>
<evidence type="ECO:0000259" key="1">
    <source>
        <dbReference type="Pfam" id="PF04830"/>
    </source>
</evidence>
<proteinExistence type="predicted"/>
<feature type="domain" description="DUF637" evidence="1">
    <location>
        <begin position="2"/>
        <end position="59"/>
    </location>
</feature>
<sequence length="155" mass="15507">MAQAAIGLAADALSGAIYEKVGDSLVGSGLPTKVAVHAIVGGLIGEAAGGDFATAALAAGANKALIQMVGDKIFPGAAHEQVLAMTSQLLGMTVAAAAGGSEKDQQVAGWVAQQGTVYNYLKHEEADALSKELVGCRTNSDPAACRGGVEKNIRT</sequence>
<evidence type="ECO:0000313" key="3">
    <source>
        <dbReference type="Proteomes" id="UP001617296"/>
    </source>
</evidence>
<reference evidence="2 3" key="1">
    <citation type="submission" date="2024-10" db="EMBL/GenBank/DDBJ databases">
        <title>The Natural Products Discovery Center: Release of the First 8490 Sequenced Strains for Exploring Actinobacteria Biosynthetic Diversity.</title>
        <authorList>
            <person name="Kalkreuter E."/>
            <person name="Kautsar S.A."/>
            <person name="Yang D."/>
            <person name="Bader C.D."/>
            <person name="Teijaro C.N."/>
            <person name="Fluegel L."/>
            <person name="Davis C.M."/>
            <person name="Simpson J.R."/>
            <person name="Lauterbach L."/>
            <person name="Steele A.D."/>
            <person name="Gui C."/>
            <person name="Meng S."/>
            <person name="Li G."/>
            <person name="Viehrig K."/>
            <person name="Ye F."/>
            <person name="Su P."/>
            <person name="Kiefer A.F."/>
            <person name="Nichols A."/>
            <person name="Cepeda A.J."/>
            <person name="Yan W."/>
            <person name="Fan B."/>
            <person name="Jiang Y."/>
            <person name="Adhikari A."/>
            <person name="Zheng C.-J."/>
            <person name="Schuster L."/>
            <person name="Cowan T.M."/>
            <person name="Smanski M.J."/>
            <person name="Chevrette M.G."/>
            <person name="De Carvalho L.P.S."/>
            <person name="Shen B."/>
        </authorList>
    </citation>
    <scope>NUCLEOTIDE SEQUENCE [LARGE SCALE GENOMIC DNA]</scope>
    <source>
        <strain evidence="2 3">NPDC087689</strain>
    </source>
</reference>
<keyword evidence="3" id="KW-1185">Reference proteome</keyword>
<protein>
    <submittedName>
        <fullName evidence="2">DUF637 domain-containing protein</fullName>
    </submittedName>
</protein>
<dbReference type="Pfam" id="PF04830">
    <property type="entry name" value="DUF637"/>
    <property type="match status" value="1"/>
</dbReference>
<dbReference type="EMBL" id="JBIUVY010000002">
    <property type="protein sequence ID" value="MFJ2285195.1"/>
    <property type="molecule type" value="Genomic_DNA"/>
</dbReference>
<comment type="caution">
    <text evidence="2">The sequence shown here is derived from an EMBL/GenBank/DDBJ whole genome shotgun (WGS) entry which is preliminary data.</text>
</comment>
<evidence type="ECO:0000313" key="2">
    <source>
        <dbReference type="EMBL" id="MFJ2285195.1"/>
    </source>
</evidence>
<organism evidence="2 3">
    <name type="scientific">Pseudomonas iridis</name>
    <dbReference type="NCBI Taxonomy" id="2710587"/>
    <lineage>
        <taxon>Bacteria</taxon>
        <taxon>Pseudomonadati</taxon>
        <taxon>Pseudomonadota</taxon>
        <taxon>Gammaproteobacteria</taxon>
        <taxon>Pseudomonadales</taxon>
        <taxon>Pseudomonadaceae</taxon>
        <taxon>Pseudomonas</taxon>
    </lineage>
</organism>
<dbReference type="RefSeq" id="WP_401230362.1">
    <property type="nucleotide sequence ID" value="NZ_JBIUVY010000002.1"/>
</dbReference>
<dbReference type="Proteomes" id="UP001617296">
    <property type="component" value="Unassembled WGS sequence"/>
</dbReference>
<dbReference type="InterPro" id="IPR006915">
    <property type="entry name" value="DUF637_hemagglutn_put"/>
</dbReference>
<gene>
    <name evidence="2" type="ORF">ACIOUF_02310</name>
</gene>
<accession>A0ABW8DD93</accession>